<feature type="transmembrane region" description="Helical" evidence="2">
    <location>
        <begin position="75"/>
        <end position="104"/>
    </location>
</feature>
<feature type="compositionally biased region" description="Basic and acidic residues" evidence="1">
    <location>
        <begin position="575"/>
        <end position="585"/>
    </location>
</feature>
<evidence type="ECO:0000256" key="2">
    <source>
        <dbReference type="SAM" id="Phobius"/>
    </source>
</evidence>
<proteinExistence type="predicted"/>
<feature type="transmembrane region" description="Helical" evidence="2">
    <location>
        <begin position="140"/>
        <end position="160"/>
    </location>
</feature>
<organism evidence="3 4">
    <name type="scientific">Daedalea quercina L-15889</name>
    <dbReference type="NCBI Taxonomy" id="1314783"/>
    <lineage>
        <taxon>Eukaryota</taxon>
        <taxon>Fungi</taxon>
        <taxon>Dikarya</taxon>
        <taxon>Basidiomycota</taxon>
        <taxon>Agaricomycotina</taxon>
        <taxon>Agaricomycetes</taxon>
        <taxon>Polyporales</taxon>
        <taxon>Fomitopsis</taxon>
    </lineage>
</organism>
<feature type="compositionally biased region" description="Low complexity" evidence="1">
    <location>
        <begin position="540"/>
        <end position="555"/>
    </location>
</feature>
<gene>
    <name evidence="3" type="ORF">DAEQUDRAFT_732827</name>
</gene>
<evidence type="ECO:0000313" key="4">
    <source>
        <dbReference type="Proteomes" id="UP000076727"/>
    </source>
</evidence>
<dbReference type="AlphaFoldDB" id="A0A165LDD6"/>
<reference evidence="3 4" key="1">
    <citation type="journal article" date="2016" name="Mol. Biol. Evol.">
        <title>Comparative Genomics of Early-Diverging Mushroom-Forming Fungi Provides Insights into the Origins of Lignocellulose Decay Capabilities.</title>
        <authorList>
            <person name="Nagy L.G."/>
            <person name="Riley R."/>
            <person name="Tritt A."/>
            <person name="Adam C."/>
            <person name="Daum C."/>
            <person name="Floudas D."/>
            <person name="Sun H."/>
            <person name="Yadav J.S."/>
            <person name="Pangilinan J."/>
            <person name="Larsson K.H."/>
            <person name="Matsuura K."/>
            <person name="Barry K."/>
            <person name="Labutti K."/>
            <person name="Kuo R."/>
            <person name="Ohm R.A."/>
            <person name="Bhattacharya S.S."/>
            <person name="Shirouzu T."/>
            <person name="Yoshinaga Y."/>
            <person name="Martin F.M."/>
            <person name="Grigoriev I.V."/>
            <person name="Hibbett D.S."/>
        </authorList>
    </citation>
    <scope>NUCLEOTIDE SEQUENCE [LARGE SCALE GENOMIC DNA]</scope>
    <source>
        <strain evidence="3 4">L-15889</strain>
    </source>
</reference>
<feature type="transmembrane region" description="Helical" evidence="2">
    <location>
        <begin position="20"/>
        <end position="43"/>
    </location>
</feature>
<evidence type="ECO:0000313" key="3">
    <source>
        <dbReference type="EMBL" id="KZT64269.1"/>
    </source>
</evidence>
<evidence type="ECO:0008006" key="5">
    <source>
        <dbReference type="Google" id="ProtNLM"/>
    </source>
</evidence>
<feature type="compositionally biased region" description="Low complexity" evidence="1">
    <location>
        <begin position="381"/>
        <end position="390"/>
    </location>
</feature>
<sequence length="594" mass="65045">MVSNCTNCSLGSLLDSTSYTLAYALPLLLISFVLTFAGTFLTLDRTSVFPPRRNTVTPLPHNASELKRIESSLRWLSMFAGGVGGIVSGYIFAVHLVTFLALLVPTVTTSAGLSSKSFLAVWLLSALCCMFLGGRWKYAALVLAGISGYSTFGVACSVMIHPSLVARIVLVSIFTTIGLILCLLPLAKYQHAFLRVATSSAGAFGVVLSIATLADIPVWREVWERLWISDADGWGSSIEKGLSTVYCVFLLGGCACDWFLHRKLGENPAEKWDSYLADYVSMLPNEADRAGTFRPLASFWSRVFGHHTAEDVPSEIIYPTDADLKQSIPSSYKLKKQRSLTVITPTEPQIHREPTFLRKHRKKGVRGFRRTREAVKFSPLNVDDLSSSSDDNSDVDDLKPPTKTWAIEHRPSLSRNSSVTLANDDNQHLDTLDKDVENGHLRMAKAGVETPDYSDFEEDVVAGASRQRSELDGEHWQPGFLRRHSLKAKGETPSSALPSSQRTAVEQAASSSLSTSPVPPFTPVPATPSLIRAIERVQAAYTPTSPSPTPLSASANAQASQEPKGPKWNTFWQEVKTRAGQEFAHHPHAPGMQR</sequence>
<evidence type="ECO:0000256" key="1">
    <source>
        <dbReference type="SAM" id="MobiDB-lite"/>
    </source>
</evidence>
<keyword evidence="4" id="KW-1185">Reference proteome</keyword>
<dbReference type="STRING" id="1314783.A0A165LDD6"/>
<name>A0A165LDD6_9APHY</name>
<feature type="region of interest" description="Disordered" evidence="1">
    <location>
        <begin position="488"/>
        <end position="524"/>
    </location>
</feature>
<keyword evidence="2" id="KW-0812">Transmembrane</keyword>
<accession>A0A165LDD6</accession>
<dbReference type="Proteomes" id="UP000076727">
    <property type="component" value="Unassembled WGS sequence"/>
</dbReference>
<feature type="transmembrane region" description="Helical" evidence="2">
    <location>
        <begin position="166"/>
        <end position="186"/>
    </location>
</feature>
<keyword evidence="2" id="KW-1133">Transmembrane helix</keyword>
<protein>
    <recommendedName>
        <fullName evidence="5">DUF4203 domain-containing protein</fullName>
    </recommendedName>
</protein>
<feature type="transmembrane region" description="Helical" evidence="2">
    <location>
        <begin position="116"/>
        <end position="133"/>
    </location>
</feature>
<keyword evidence="2" id="KW-0472">Membrane</keyword>
<feature type="compositionally biased region" description="Polar residues" evidence="1">
    <location>
        <begin position="492"/>
        <end position="504"/>
    </location>
</feature>
<dbReference type="OrthoDB" id="3364886at2759"/>
<feature type="region of interest" description="Disordered" evidence="1">
    <location>
        <begin position="540"/>
        <end position="594"/>
    </location>
</feature>
<feature type="compositionally biased region" description="Basic and acidic residues" evidence="1">
    <location>
        <begin position="425"/>
        <end position="435"/>
    </location>
</feature>
<feature type="transmembrane region" description="Helical" evidence="2">
    <location>
        <begin position="193"/>
        <end position="214"/>
    </location>
</feature>
<feature type="region of interest" description="Disordered" evidence="1">
    <location>
        <begin position="416"/>
        <end position="435"/>
    </location>
</feature>
<feature type="region of interest" description="Disordered" evidence="1">
    <location>
        <begin position="381"/>
        <end position="403"/>
    </location>
</feature>
<dbReference type="EMBL" id="KV429134">
    <property type="protein sequence ID" value="KZT64269.1"/>
    <property type="molecule type" value="Genomic_DNA"/>
</dbReference>